<feature type="domain" description="AN1-type" evidence="5">
    <location>
        <begin position="15"/>
        <end position="53"/>
    </location>
</feature>
<evidence type="ECO:0000259" key="5">
    <source>
        <dbReference type="SMART" id="SM00154"/>
    </source>
</evidence>
<evidence type="ECO:0000256" key="4">
    <source>
        <dbReference type="SAM" id="MobiDB-lite"/>
    </source>
</evidence>
<dbReference type="SUPFAM" id="SSF118310">
    <property type="entry name" value="AN1-like Zinc finger"/>
    <property type="match status" value="2"/>
</dbReference>
<evidence type="ECO:0000256" key="1">
    <source>
        <dbReference type="ARBA" id="ARBA00022723"/>
    </source>
</evidence>
<evidence type="ECO:0000256" key="3">
    <source>
        <dbReference type="ARBA" id="ARBA00022833"/>
    </source>
</evidence>
<dbReference type="GO" id="GO:0008270">
    <property type="term" value="F:zinc ion binding"/>
    <property type="evidence" value="ECO:0007669"/>
    <property type="project" value="UniProtKB-KW"/>
</dbReference>
<dbReference type="OrthoDB" id="431929at2759"/>
<evidence type="ECO:0000313" key="6">
    <source>
        <dbReference type="EMBL" id="QIE48464.1"/>
    </source>
</evidence>
<reference evidence="6" key="1">
    <citation type="journal article" date="2019" name="J. For. Res.">
        <title>Expression and analysis of zinc finger family gene in Lenzites gibbosa.</title>
        <authorList>
            <person name="Zhang J."/>
            <person name="Chi Y."/>
            <person name="Li S."/>
            <person name="Zhang J."/>
            <person name="Chen J."/>
        </authorList>
    </citation>
    <scope>NUCLEOTIDE SEQUENCE</scope>
    <source>
        <strain evidence="6">ZnF57</strain>
    </source>
</reference>
<feature type="region of interest" description="Disordered" evidence="4">
    <location>
        <begin position="143"/>
        <end position="164"/>
    </location>
</feature>
<dbReference type="PANTHER" id="PTHR14677">
    <property type="entry name" value="ARSENITE INDUCUBLE RNA ASSOCIATED PROTEIN AIP-1-RELATED"/>
    <property type="match status" value="1"/>
</dbReference>
<dbReference type="PANTHER" id="PTHR14677:SF20">
    <property type="entry name" value="ZINC FINGER AN1-TYPE CONTAINING 2A-RELATED"/>
    <property type="match status" value="1"/>
</dbReference>
<feature type="domain" description="AN1-type" evidence="5">
    <location>
        <begin position="82"/>
        <end position="121"/>
    </location>
</feature>
<dbReference type="AlphaFoldDB" id="A0A6G6FQE9"/>
<dbReference type="InterPro" id="IPR035896">
    <property type="entry name" value="AN1-like_Znf"/>
</dbReference>
<keyword evidence="2" id="KW-0863">Zinc-finger</keyword>
<protein>
    <recommendedName>
        <fullName evidence="5">AN1-type domain-containing protein</fullName>
    </recommendedName>
</protein>
<organism evidence="6">
    <name type="scientific">Trametes gibbosa</name>
    <dbReference type="NCBI Taxonomy" id="160864"/>
    <lineage>
        <taxon>Eukaryota</taxon>
        <taxon>Fungi</taxon>
        <taxon>Dikarya</taxon>
        <taxon>Basidiomycota</taxon>
        <taxon>Agaricomycotina</taxon>
        <taxon>Agaricomycetes</taxon>
        <taxon>Polyporales</taxon>
        <taxon>Polyporaceae</taxon>
        <taxon>Trametes</taxon>
    </lineage>
</organism>
<dbReference type="Gene3D" id="4.10.1110.10">
    <property type="entry name" value="AN1-like Zinc finger"/>
    <property type="match status" value="2"/>
</dbReference>
<dbReference type="EMBL" id="MK805191">
    <property type="protein sequence ID" value="QIE48464.1"/>
    <property type="molecule type" value="mRNA"/>
</dbReference>
<accession>A0A6G6FQE9</accession>
<evidence type="ECO:0000256" key="2">
    <source>
        <dbReference type="ARBA" id="ARBA00022771"/>
    </source>
</evidence>
<dbReference type="GO" id="GO:0005737">
    <property type="term" value="C:cytoplasm"/>
    <property type="evidence" value="ECO:0007669"/>
    <property type="project" value="TreeGrafter"/>
</dbReference>
<feature type="compositionally biased region" description="Low complexity" evidence="4">
    <location>
        <begin position="143"/>
        <end position="152"/>
    </location>
</feature>
<dbReference type="Pfam" id="PF01428">
    <property type="entry name" value="zf-AN1"/>
    <property type="match status" value="2"/>
</dbReference>
<keyword evidence="3" id="KW-0862">Zinc</keyword>
<dbReference type="InterPro" id="IPR000058">
    <property type="entry name" value="Znf_AN1"/>
</dbReference>
<proteinExistence type="evidence at transcript level"/>
<keyword evidence="1" id="KW-0479">Metal-binding</keyword>
<dbReference type="SMART" id="SM00154">
    <property type="entry name" value="ZnF_AN1"/>
    <property type="match status" value="2"/>
</dbReference>
<sequence>MTNAGSEIVHIGAHCALSSCNLNDFLPIRCKCDRLYCRDHIQPDAHACPVLVQHPQPDAGPSFPKLQQCADKSCTKPSLEAYIADAEDTTDRSPALCRGCGQAFCAEHREPKTHSCSPPEPATPAPQKNAAAKALLAKHFGSSSSATSGMAARPSLPTSNPKKIEQQRKLAIMKMRHMAKPVDPKDTTTAVPIDERLHVKVRRAGADSALEQVLWFRKSVWTGRAVDMLASQFKMTISDSQPLKLLYINDEGISVVLRTDLALADQIHDGASICLSR</sequence>
<name>A0A6G6FQE9_9APHY</name>